<feature type="transmembrane region" description="Helical" evidence="1">
    <location>
        <begin position="318"/>
        <end position="342"/>
    </location>
</feature>
<reference evidence="4" key="2">
    <citation type="submission" date="2011-03" db="EMBL/GenBank/DDBJ databases">
        <authorList>
            <person name="Aslett M."/>
        </authorList>
    </citation>
    <scope>NUCLEOTIDE SEQUENCE</scope>
    <source>
        <strain evidence="4">Liverpool</strain>
    </source>
</reference>
<dbReference type="SUPFAM" id="SSF74877">
    <property type="entry name" value="Major surface antigen p30, SAG1"/>
    <property type="match status" value="1"/>
</dbReference>
<evidence type="ECO:0000259" key="3">
    <source>
        <dbReference type="Pfam" id="PF04092"/>
    </source>
</evidence>
<proteinExistence type="predicted"/>
<feature type="domain" description="SRS" evidence="3">
    <location>
        <begin position="203"/>
        <end position="308"/>
    </location>
</feature>
<evidence type="ECO:0000313" key="5">
    <source>
        <dbReference type="EMBL" id="CEL71325.1"/>
    </source>
</evidence>
<accession>F0JB58</accession>
<evidence type="ECO:0000256" key="1">
    <source>
        <dbReference type="SAM" id="Phobius"/>
    </source>
</evidence>
<dbReference type="InterPro" id="IPR036755">
    <property type="entry name" value="SRS_dom_sf"/>
</dbReference>
<dbReference type="VEuPathDB" id="ToxoDB:NCLIV_069751"/>
<keyword evidence="2" id="KW-0732">Signal</keyword>
<reference evidence="4" key="1">
    <citation type="submission" date="2011-03" db="EMBL/GenBank/DDBJ databases">
        <title>Comparative genomics and transcriptomics of Neospora caninum and Toxoplasma gondii.</title>
        <authorList>
            <person name="Reid A.J."/>
            <person name="Sohal A."/>
            <person name="Harris D."/>
            <person name="Quail M."/>
            <person name="Sanders M."/>
            <person name="Berriman M."/>
            <person name="Wastling J.M."/>
            <person name="Pain A."/>
        </authorList>
    </citation>
    <scope>NUCLEOTIDE SEQUENCE</scope>
    <source>
        <strain evidence="4">Liverpool</strain>
    </source>
</reference>
<feature type="domain" description="SRS" evidence="3">
    <location>
        <begin position="43"/>
        <end position="152"/>
    </location>
</feature>
<keyword evidence="1" id="KW-0812">Transmembrane</keyword>
<sequence>MAGIRLVPSNRRMTGALFLVAVVHMSTAALGINATEQEQSANICTAPAEDNGQSTGISTAVDEDSKQVSFVCDSGVANVWPAATTNKVSQSYNDNTLTEKNNLAELFGEGSEASVTSPTADSPAQKTVTLSLSKLPETTQIVYFAAPRRCQARPSAPIATSRCHRFQFASTIIYALLPSLQQSPDLHLTPWWSSFLPAACTVQKQNMELEITSENKSVSFQCDTGISTLNPKESTTNIFDESCENEVTLAEKLPSASLTTTNSGYTFSVEELPETAITLCYKCSSPADDTEESPPERKIVACTVKINVAAANINSDSAAFATAGSASVLVLGLGISVFFATVSFKELCPAL</sequence>
<feature type="chain" id="PRO_5007654887" evidence="2">
    <location>
        <begin position="29"/>
        <end position="351"/>
    </location>
</feature>
<organism>
    <name type="scientific">Neospora caninum (strain Liverpool)</name>
    <dbReference type="NCBI Taxonomy" id="572307"/>
    <lineage>
        <taxon>Eukaryota</taxon>
        <taxon>Sar</taxon>
        <taxon>Alveolata</taxon>
        <taxon>Apicomplexa</taxon>
        <taxon>Conoidasida</taxon>
        <taxon>Coccidia</taxon>
        <taxon>Eucoccidiorida</taxon>
        <taxon>Eimeriorina</taxon>
        <taxon>Sarcocystidae</taxon>
        <taxon>Neospora</taxon>
    </lineage>
</organism>
<dbReference type="Pfam" id="PF04092">
    <property type="entry name" value="SAG"/>
    <property type="match status" value="2"/>
</dbReference>
<evidence type="ECO:0000313" key="4">
    <source>
        <dbReference type="EMBL" id="CCA30079.1"/>
    </source>
</evidence>
<gene>
    <name evidence="5" type="ORF">BN1204_069751</name>
    <name evidence="4" type="ORF">NCLIV_069751</name>
</gene>
<dbReference type="AlphaFoldDB" id="F0JB58"/>
<dbReference type="InterPro" id="IPR007226">
    <property type="entry name" value="SRS_dom"/>
</dbReference>
<reference evidence="5" key="3">
    <citation type="journal article" date="2015" name="PLoS ONE">
        <title>Comprehensive Evaluation of Toxoplasma gondii VEG and Neospora caninum LIV Genomes with Tachyzoite Stage Transcriptome and Proteome Defines Novel Transcript Features.</title>
        <authorList>
            <person name="Ramaprasad A."/>
            <person name="Mourier T."/>
            <person name="Naeem R."/>
            <person name="Malas T.B."/>
            <person name="Moussa E."/>
            <person name="Panigrahi A."/>
            <person name="Vermont S.J."/>
            <person name="Otto T.D."/>
            <person name="Wastling J."/>
            <person name="Pain A."/>
        </authorList>
    </citation>
    <scope>NUCLEOTIDE SEQUENCE</scope>
    <source>
        <strain evidence="5">Liverpool</strain>
    </source>
</reference>
<dbReference type="EMBL" id="CADU01000320">
    <property type="protein sequence ID" value="CCA30079.1"/>
    <property type="molecule type" value="Genomic_DNA"/>
</dbReference>
<keyword evidence="1" id="KW-1133">Transmembrane helix</keyword>
<dbReference type="EMBL" id="LN714488">
    <property type="protein sequence ID" value="CEL71325.1"/>
    <property type="molecule type" value="Genomic_DNA"/>
</dbReference>
<protein>
    <submittedName>
        <fullName evidence="4">SRS domain-containing protein</fullName>
    </submittedName>
</protein>
<dbReference type="Gene3D" id="2.60.40.1320">
    <property type="entry name" value="SRS domain"/>
    <property type="match status" value="2"/>
</dbReference>
<dbReference type="GO" id="GO:0016020">
    <property type="term" value="C:membrane"/>
    <property type="evidence" value="ECO:0007669"/>
    <property type="project" value="InterPro"/>
</dbReference>
<keyword evidence="1" id="KW-0472">Membrane</keyword>
<name>F0JB58_NEOCL</name>
<feature type="signal peptide" evidence="2">
    <location>
        <begin position="1"/>
        <end position="28"/>
    </location>
</feature>
<evidence type="ECO:0000256" key="2">
    <source>
        <dbReference type="SAM" id="SignalP"/>
    </source>
</evidence>